<evidence type="ECO:0000256" key="1">
    <source>
        <dbReference type="SAM" id="MobiDB-lite"/>
    </source>
</evidence>
<evidence type="ECO:0000313" key="2">
    <source>
        <dbReference type="EMBL" id="QDH89336.1"/>
    </source>
</evidence>
<feature type="region of interest" description="Disordered" evidence="1">
    <location>
        <begin position="1"/>
        <end position="30"/>
    </location>
</feature>
<name>A0A514D6Y0_9VIRU</name>
<organism evidence="2">
    <name type="scientific">Leviviridae sp</name>
    <dbReference type="NCBI Taxonomy" id="2027243"/>
    <lineage>
        <taxon>Viruses</taxon>
        <taxon>Riboviria</taxon>
        <taxon>Orthornavirae</taxon>
        <taxon>Lenarviricota</taxon>
        <taxon>Leviviricetes</taxon>
        <taxon>Norzivirales</taxon>
        <taxon>Fiersviridae</taxon>
    </lineage>
</organism>
<reference evidence="2" key="1">
    <citation type="submission" date="2019-05" db="EMBL/GenBank/DDBJ databases">
        <title>Metatranscriptomic reconstruction reveals RNA viruses with the potential to shape carbon cycling in soil.</title>
        <authorList>
            <person name="Starr E.P."/>
            <person name="Nuccio E."/>
            <person name="Pett-Ridge J."/>
            <person name="Banfield J.F."/>
            <person name="Firestone M.K."/>
        </authorList>
    </citation>
    <scope>NUCLEOTIDE SEQUENCE</scope>
    <source>
        <strain evidence="2">H2_Rhizo_Litter_8_scaffold_242</strain>
    </source>
</reference>
<accession>A0A514D6Y0</accession>
<dbReference type="EMBL" id="MN034763">
    <property type="protein sequence ID" value="QDH89336.1"/>
    <property type="molecule type" value="Genomic_RNA"/>
</dbReference>
<protein>
    <submittedName>
        <fullName evidence="2">Uncharacterized protein</fullName>
    </submittedName>
</protein>
<gene>
    <name evidence="2" type="ORF">H2RhizoLitter8242_000005</name>
</gene>
<sequence length="122" mass="12953">MSLADPQTVTISGTTVPLPRTKTEGSETEYTSADGMVKLSVSHANNGKRGRSVIRIDHAKLAPDPFQSGENVKTGCAIYTVVDFPAAGYYTDPELLAIWQGFNAQLVAASNAVFTKFLGGES</sequence>
<proteinExistence type="predicted"/>
<feature type="compositionally biased region" description="Polar residues" evidence="1">
    <location>
        <begin position="1"/>
        <end position="15"/>
    </location>
</feature>